<feature type="repeat" description="ARM" evidence="1">
    <location>
        <begin position="126"/>
        <end position="168"/>
    </location>
</feature>
<organism evidence="2 3">
    <name type="scientific">Sphagnum troendelagicum</name>
    <dbReference type="NCBI Taxonomy" id="128251"/>
    <lineage>
        <taxon>Eukaryota</taxon>
        <taxon>Viridiplantae</taxon>
        <taxon>Streptophyta</taxon>
        <taxon>Embryophyta</taxon>
        <taxon>Bryophyta</taxon>
        <taxon>Sphagnophytina</taxon>
        <taxon>Sphagnopsida</taxon>
        <taxon>Sphagnales</taxon>
        <taxon>Sphagnaceae</taxon>
        <taxon>Sphagnum</taxon>
    </lineage>
</organism>
<evidence type="ECO:0008006" key="4">
    <source>
        <dbReference type="Google" id="ProtNLM"/>
    </source>
</evidence>
<dbReference type="Pfam" id="PF00514">
    <property type="entry name" value="Arm"/>
    <property type="match status" value="1"/>
</dbReference>
<evidence type="ECO:0000256" key="1">
    <source>
        <dbReference type="PROSITE-ProRule" id="PRU00259"/>
    </source>
</evidence>
<dbReference type="SMART" id="SM00185">
    <property type="entry name" value="ARM"/>
    <property type="match status" value="9"/>
</dbReference>
<dbReference type="InterPro" id="IPR016024">
    <property type="entry name" value="ARM-type_fold"/>
</dbReference>
<accession>A0ABP0TXH4</accession>
<dbReference type="SUPFAM" id="SSF48371">
    <property type="entry name" value="ARM repeat"/>
    <property type="match status" value="1"/>
</dbReference>
<dbReference type="InterPro" id="IPR011989">
    <property type="entry name" value="ARM-like"/>
</dbReference>
<dbReference type="Proteomes" id="UP001497512">
    <property type="component" value="Chromosome 16"/>
</dbReference>
<protein>
    <recommendedName>
        <fullName evidence="4">Sperm-associated antigen 6</fullName>
    </recommendedName>
</protein>
<name>A0ABP0TXH4_9BRYO</name>
<dbReference type="PANTHER" id="PTHR23314:SF0">
    <property type="entry name" value="SPERM-ASSOCIATED ANTIGEN 6"/>
    <property type="match status" value="1"/>
</dbReference>
<evidence type="ECO:0000313" key="2">
    <source>
        <dbReference type="EMBL" id="CAK9207573.1"/>
    </source>
</evidence>
<gene>
    <name evidence="2" type="ORF">CSSPTR1EN2_LOCUS8874</name>
</gene>
<keyword evidence="3" id="KW-1185">Reference proteome</keyword>
<dbReference type="InterPro" id="IPR000225">
    <property type="entry name" value="Armadillo"/>
</dbReference>
<dbReference type="Gene3D" id="1.25.10.10">
    <property type="entry name" value="Leucine-rich Repeat Variant"/>
    <property type="match status" value="2"/>
</dbReference>
<reference evidence="2" key="1">
    <citation type="submission" date="2024-02" db="EMBL/GenBank/DDBJ databases">
        <authorList>
            <consortium name="ELIXIR-Norway"/>
            <consortium name="Elixir Norway"/>
        </authorList>
    </citation>
    <scope>NUCLEOTIDE SEQUENCE</scope>
</reference>
<dbReference type="EMBL" id="OZ019908">
    <property type="protein sequence ID" value="CAK9207573.1"/>
    <property type="molecule type" value="Genomic_DNA"/>
</dbReference>
<evidence type="ECO:0000313" key="3">
    <source>
        <dbReference type="Proteomes" id="UP001497512"/>
    </source>
</evidence>
<dbReference type="PROSITE" id="PS50176">
    <property type="entry name" value="ARM_REPEAT"/>
    <property type="match status" value="1"/>
</dbReference>
<proteinExistence type="predicted"/>
<sequence length="509" mass="54671">MATTRAILQVLENFQKARIIFVQTCAELATKPQNVEVLHNAGVMQILRPLLLDGVPNIQQTASLALSRLASYSEEIAEAIVHENILIQLVYSLKEQNRYNKKAAAGVLRAIAKHSAPLAQAVVDSGAVPPLIMCLEEFDPSVKEVAAGALDNIARHTPQLAQVVVDAGAVSLLVLAVQEPELSLRRIAAALLADIAKHTPELAQGVVDAGTVPFTAPLISHADAKLKKDICCLLSQIAKHTMDLAEVIVAADVFPKVYLLLKDTDPMVRRNSATVVREVCKHTPELAQLIVATGGVAALVENIREVNGNERLPGVMALGYIAAFSETLALAVIASDGLPPLLDALTTEIEDHIKSASAWSLGQIGRHTPNHAKAVAEVNTLQALVHCFIAKTSSEDLQTKCKKALKGICDRLTYFPALDAVIQGPPLPEGILKYVLAQIAKVIPHDQEAKTQLVTSGSFAKIQEICVEAGSEIKELIDSVNSSYPIEIVHYYSPGYSEVLLQKLTSGKF</sequence>
<dbReference type="PANTHER" id="PTHR23314">
    <property type="entry name" value="SPERM-ASSOCIATED ANTIGEN 6 ARMADILLO REPEAT-CONTAINING"/>
    <property type="match status" value="1"/>
</dbReference>